<reference evidence="2" key="1">
    <citation type="journal article" date="2020" name="Stud. Mycol.">
        <title>101 Dothideomycetes genomes: a test case for predicting lifestyles and emergence of pathogens.</title>
        <authorList>
            <person name="Haridas S."/>
            <person name="Albert R."/>
            <person name="Binder M."/>
            <person name="Bloem J."/>
            <person name="Labutti K."/>
            <person name="Salamov A."/>
            <person name="Andreopoulos B."/>
            <person name="Baker S."/>
            <person name="Barry K."/>
            <person name="Bills G."/>
            <person name="Bluhm B."/>
            <person name="Cannon C."/>
            <person name="Castanera R."/>
            <person name="Culley D."/>
            <person name="Daum C."/>
            <person name="Ezra D."/>
            <person name="Gonzalez J."/>
            <person name="Henrissat B."/>
            <person name="Kuo A."/>
            <person name="Liang C."/>
            <person name="Lipzen A."/>
            <person name="Lutzoni F."/>
            <person name="Magnuson J."/>
            <person name="Mondo S."/>
            <person name="Nolan M."/>
            <person name="Ohm R."/>
            <person name="Pangilinan J."/>
            <person name="Park H.-J."/>
            <person name="Ramirez L."/>
            <person name="Alfaro M."/>
            <person name="Sun H."/>
            <person name="Tritt A."/>
            <person name="Yoshinaga Y."/>
            <person name="Zwiers L.-H."/>
            <person name="Turgeon B."/>
            <person name="Goodwin S."/>
            <person name="Spatafora J."/>
            <person name="Crous P."/>
            <person name="Grigoriev I."/>
        </authorList>
    </citation>
    <scope>NUCLEOTIDE SEQUENCE</scope>
    <source>
        <strain evidence="2">CBS 113979</strain>
    </source>
</reference>
<evidence type="ECO:0008006" key="4">
    <source>
        <dbReference type="Google" id="ProtNLM"/>
    </source>
</evidence>
<organism evidence="2 3">
    <name type="scientific">Aulographum hederae CBS 113979</name>
    <dbReference type="NCBI Taxonomy" id="1176131"/>
    <lineage>
        <taxon>Eukaryota</taxon>
        <taxon>Fungi</taxon>
        <taxon>Dikarya</taxon>
        <taxon>Ascomycota</taxon>
        <taxon>Pezizomycotina</taxon>
        <taxon>Dothideomycetes</taxon>
        <taxon>Pleosporomycetidae</taxon>
        <taxon>Aulographales</taxon>
        <taxon>Aulographaceae</taxon>
    </lineage>
</organism>
<gene>
    <name evidence="2" type="ORF">K402DRAFT_40061</name>
</gene>
<name>A0A6G1H4B1_9PEZI</name>
<keyword evidence="3" id="KW-1185">Reference proteome</keyword>
<proteinExistence type="predicted"/>
<sequence length="203" mass="22556">MRMLRNLFPTHSRSFKQLVVFCLLCPLTASETMLDFDVSRLLRANVMRCLSSFYFPIGPTRKLGRPKTTRAVTLYFRTKLARLFAAPSAPTIRLSTAFSTRPSSPSARRTQTALTRQIAASDRPRTATVLYKLSAHDQQVSSRLGASAERRRAQVSLAQTPINAGRCAVRHTGSSPGRLLMLCTHRLGTHTRALRNAIIRGSS</sequence>
<protein>
    <recommendedName>
        <fullName evidence="4">Secreted protein</fullName>
    </recommendedName>
</protein>
<dbReference type="AlphaFoldDB" id="A0A6G1H4B1"/>
<dbReference type="EMBL" id="ML977150">
    <property type="protein sequence ID" value="KAF1988063.1"/>
    <property type="molecule type" value="Genomic_DNA"/>
</dbReference>
<evidence type="ECO:0000313" key="2">
    <source>
        <dbReference type="EMBL" id="KAF1988063.1"/>
    </source>
</evidence>
<evidence type="ECO:0000313" key="3">
    <source>
        <dbReference type="Proteomes" id="UP000800041"/>
    </source>
</evidence>
<dbReference type="Proteomes" id="UP000800041">
    <property type="component" value="Unassembled WGS sequence"/>
</dbReference>
<feature type="chain" id="PRO_5026126986" description="Secreted protein" evidence="1">
    <location>
        <begin position="31"/>
        <end position="203"/>
    </location>
</feature>
<evidence type="ECO:0000256" key="1">
    <source>
        <dbReference type="SAM" id="SignalP"/>
    </source>
</evidence>
<keyword evidence="1" id="KW-0732">Signal</keyword>
<feature type="signal peptide" evidence="1">
    <location>
        <begin position="1"/>
        <end position="30"/>
    </location>
</feature>
<accession>A0A6G1H4B1</accession>